<name>A0ACC2I0H6_9PLEO</name>
<proteinExistence type="predicted"/>
<evidence type="ECO:0000313" key="2">
    <source>
        <dbReference type="Proteomes" id="UP001153331"/>
    </source>
</evidence>
<sequence length="308" mass="31653">MLPLTILVVLTLFYESWALSTDPVCNKGVQGLLQPLSSYAPAQTFCTSKYPIKTTTNTAAATTATNTITAPTLITSTLTITAATSTILTTSTTTVTTTTTLTSPQKRGLEDRAINDAKATKLSSLISAAGAVLSTFCSCIEAHPQVTTTPTVTVSTTTTPYGVATSTSTPLTTSTVVVTSTTTVTTVRATPTPAFCTFNADTEDQSGTGGCKPGCYCDMHPGGSGEGVCDDASTCGTDCSSDKDCAYDEVCAGFGGGCSGRTSPRSCVKILPCGSGSASKRALDTLTFGGMERRAISVPIRRPLNETD</sequence>
<evidence type="ECO:0000313" key="1">
    <source>
        <dbReference type="EMBL" id="KAJ8108494.1"/>
    </source>
</evidence>
<dbReference type="Proteomes" id="UP001153331">
    <property type="component" value="Unassembled WGS sequence"/>
</dbReference>
<reference evidence="1" key="1">
    <citation type="submission" date="2022-11" db="EMBL/GenBank/DDBJ databases">
        <title>Genome Sequence of Boeremia exigua.</title>
        <authorList>
            <person name="Buettner E."/>
        </authorList>
    </citation>
    <scope>NUCLEOTIDE SEQUENCE</scope>
    <source>
        <strain evidence="1">CU02</strain>
    </source>
</reference>
<protein>
    <submittedName>
        <fullName evidence="1">Uncharacterized protein</fullName>
    </submittedName>
</protein>
<keyword evidence="2" id="KW-1185">Reference proteome</keyword>
<accession>A0ACC2I0H6</accession>
<comment type="caution">
    <text evidence="1">The sequence shown here is derived from an EMBL/GenBank/DDBJ whole genome shotgun (WGS) entry which is preliminary data.</text>
</comment>
<dbReference type="EMBL" id="JAPHNI010000741">
    <property type="protein sequence ID" value="KAJ8108494.1"/>
    <property type="molecule type" value="Genomic_DNA"/>
</dbReference>
<gene>
    <name evidence="1" type="ORF">OPT61_g8137</name>
</gene>
<organism evidence="1 2">
    <name type="scientific">Boeremia exigua</name>
    <dbReference type="NCBI Taxonomy" id="749465"/>
    <lineage>
        <taxon>Eukaryota</taxon>
        <taxon>Fungi</taxon>
        <taxon>Dikarya</taxon>
        <taxon>Ascomycota</taxon>
        <taxon>Pezizomycotina</taxon>
        <taxon>Dothideomycetes</taxon>
        <taxon>Pleosporomycetidae</taxon>
        <taxon>Pleosporales</taxon>
        <taxon>Pleosporineae</taxon>
        <taxon>Didymellaceae</taxon>
        <taxon>Boeremia</taxon>
    </lineage>
</organism>